<dbReference type="SUPFAM" id="SSF103025">
    <property type="entry name" value="Folate-binding domain"/>
    <property type="match status" value="1"/>
</dbReference>
<dbReference type="Pfam" id="PF25455">
    <property type="entry name" value="Beta-barrel_CAF17_C"/>
    <property type="match status" value="1"/>
</dbReference>
<evidence type="ECO:0000313" key="4">
    <source>
        <dbReference type="Proteomes" id="UP000238493"/>
    </source>
</evidence>
<organism evidence="3 4">
    <name type="scientific">Brucella oryzae</name>
    <dbReference type="NCBI Taxonomy" id="335286"/>
    <lineage>
        <taxon>Bacteria</taxon>
        <taxon>Pseudomonadati</taxon>
        <taxon>Pseudomonadota</taxon>
        <taxon>Alphaproteobacteria</taxon>
        <taxon>Hyphomicrobiales</taxon>
        <taxon>Brucellaceae</taxon>
        <taxon>Brucella/Ochrobactrum group</taxon>
        <taxon>Brucella</taxon>
    </lineage>
</organism>
<dbReference type="NCBIfam" id="TIGR03317">
    <property type="entry name" value="ygfZ_signature"/>
    <property type="match status" value="1"/>
</dbReference>
<proteinExistence type="predicted"/>
<dbReference type="OrthoDB" id="9796287at2"/>
<dbReference type="EMBL" id="PTRC01000001">
    <property type="protein sequence ID" value="PQA75598.1"/>
    <property type="molecule type" value="Genomic_DNA"/>
</dbReference>
<gene>
    <name evidence="3" type="ORF">C3731_00130</name>
</gene>
<dbReference type="InterPro" id="IPR045179">
    <property type="entry name" value="YgfZ/GcvT"/>
</dbReference>
<evidence type="ECO:0000259" key="2">
    <source>
        <dbReference type="Pfam" id="PF25455"/>
    </source>
</evidence>
<evidence type="ECO:0000313" key="3">
    <source>
        <dbReference type="EMBL" id="PQA75598.1"/>
    </source>
</evidence>
<dbReference type="Gene3D" id="3.30.1360.120">
    <property type="entry name" value="Probable tRNA modification gtpase trme, domain 1"/>
    <property type="match status" value="2"/>
</dbReference>
<dbReference type="Proteomes" id="UP000238493">
    <property type="component" value="Unassembled WGS sequence"/>
</dbReference>
<keyword evidence="1" id="KW-0809">Transit peptide</keyword>
<dbReference type="PANTHER" id="PTHR22602">
    <property type="entry name" value="TRANSFERASE CAF17, MITOCHONDRIAL-RELATED"/>
    <property type="match status" value="1"/>
</dbReference>
<dbReference type="InterPro" id="IPR027266">
    <property type="entry name" value="TrmE/GcvT-like"/>
</dbReference>
<dbReference type="InterPro" id="IPR057460">
    <property type="entry name" value="CAF17_C"/>
</dbReference>
<dbReference type="PIRSF" id="PIRSF006487">
    <property type="entry name" value="GcvT"/>
    <property type="match status" value="1"/>
</dbReference>
<protein>
    <submittedName>
        <fullName evidence="3">Folate-binding protein YgfZ</fullName>
    </submittedName>
</protein>
<keyword evidence="4" id="KW-1185">Reference proteome</keyword>
<name>A0A2S7J5R9_9HYPH</name>
<reference evidence="3 4" key="1">
    <citation type="submission" date="2018-02" db="EMBL/GenBank/DDBJ databases">
        <title>Draft genome sequence of Ochrobactrum oryzae found in Brazil.</title>
        <authorList>
            <person name="Cerdeira L."/>
            <person name="Andrade F."/>
            <person name="Zacariotto T."/>
            <person name="Barbosa B."/>
            <person name="Santos S."/>
            <person name="Cassetari V."/>
            <person name="Lincopan N."/>
        </authorList>
    </citation>
    <scope>NUCLEOTIDE SEQUENCE [LARGE SCALE GENOMIC DNA]</scope>
    <source>
        <strain evidence="3 4">OA447</strain>
    </source>
</reference>
<accession>A0A2S7J5R9</accession>
<evidence type="ECO:0000256" key="1">
    <source>
        <dbReference type="ARBA" id="ARBA00022946"/>
    </source>
</evidence>
<comment type="caution">
    <text evidence="3">The sequence shown here is derived from an EMBL/GenBank/DDBJ whole genome shotgun (WGS) entry which is preliminary data.</text>
</comment>
<dbReference type="PANTHER" id="PTHR22602:SF0">
    <property type="entry name" value="TRANSFERASE CAF17, MITOCHONDRIAL-RELATED"/>
    <property type="match status" value="1"/>
</dbReference>
<sequence length="316" mass="34429">MVVSCQIDRTCEPFHWGLRNEGAKGKDEAMTTAVETVNLSNRVLVHITGDDAEKFLQAVITTDLDKLGPDDLKPGALLAPQGKILFDFVVSRIDGGLRFDLPASIAADFIKRITLYRLRAKAEIKQLPESLVSVSWHNESHSSQNDSIKRDSRFPDELNVRRIYGPADGTTDESAWTKLRAEYGIAEGEADFAYNDVFPHDVNFDQTGGVSFPKGCFIGQEVVSRMQHRGTARRRVLVARSEGGLPPMGTPITVDGREIGTMGSSADTIGIALVRIDRVKDAIDAGSPILAGETPITLTLPPHVRFGFPETDAGNA</sequence>
<feature type="domain" description="CAF17 C-terminal" evidence="2">
    <location>
        <begin position="233"/>
        <end position="304"/>
    </location>
</feature>
<dbReference type="GO" id="GO:0016226">
    <property type="term" value="P:iron-sulfur cluster assembly"/>
    <property type="evidence" value="ECO:0007669"/>
    <property type="project" value="TreeGrafter"/>
</dbReference>
<dbReference type="InterPro" id="IPR017703">
    <property type="entry name" value="YgfZ/GCV_T_CS"/>
</dbReference>
<dbReference type="AlphaFoldDB" id="A0A2S7J5R9"/>